<dbReference type="OrthoDB" id="236886at2"/>
<comment type="caution">
    <text evidence="3">The sequence shown here is derived from an EMBL/GenBank/DDBJ whole genome shotgun (WGS) entry which is preliminary data.</text>
</comment>
<keyword evidence="4" id="KW-1185">Reference proteome</keyword>
<sequence>MFYAYVLSDARGRSDGWTLASDAALSSHTCWRSQSRNWSLMICFFITCRKMSLRGMVAFALLWAAAPLLHAQDSARELAGPAAVSSQLAADEIDKPDLLGVDLQNDIDSWKTGVKERTGLTFGIDYTSLGLVATDSIGASTAASGVFRGYGNWELFNRGKKNNGSLVFKFEHRHAYTDQAPGAFADELGYAGVTSVGFNDQGFRATHLFWSQLFGGGRGALNIGFLDTSDYVDVYPLASPWTRFTNNAFLNGSGAMGGIPDGALGAVVAGFLTDHLYLGGLIADANGDATNLGDGFDSLVNDFETFKSLELGWASSREEVILNNAHVTLWQVDERSRAGTPDGWGISASITTSADSGFTQFLRAGWADDGDSPYEASLSTGFDFTWNPGHSVFGVGLNWNRPNPSVYGTNLGDQYSLELFQHLQLTQEIALTPSVQVIRNPALNATDDWSTFFGLRLRAAL</sequence>
<dbReference type="GO" id="GO:0015288">
    <property type="term" value="F:porin activity"/>
    <property type="evidence" value="ECO:0007669"/>
    <property type="project" value="InterPro"/>
</dbReference>
<dbReference type="GO" id="GO:0008643">
    <property type="term" value="P:carbohydrate transport"/>
    <property type="evidence" value="ECO:0007669"/>
    <property type="project" value="InterPro"/>
</dbReference>
<dbReference type="EMBL" id="QRAN01000024">
    <property type="protein sequence ID" value="RLQ20524.1"/>
    <property type="molecule type" value="Genomic_DNA"/>
</dbReference>
<evidence type="ECO:0000313" key="4">
    <source>
        <dbReference type="Proteomes" id="UP000265509"/>
    </source>
</evidence>
<proteinExistence type="inferred from homology"/>
<dbReference type="Pfam" id="PF04966">
    <property type="entry name" value="OprB"/>
    <property type="match status" value="1"/>
</dbReference>
<protein>
    <submittedName>
        <fullName evidence="3">Uncharacterized protein</fullName>
    </submittedName>
</protein>
<evidence type="ECO:0000313" key="3">
    <source>
        <dbReference type="EMBL" id="RLQ20524.1"/>
    </source>
</evidence>
<dbReference type="InterPro" id="IPR007049">
    <property type="entry name" value="Carb-sel_porin_OprB"/>
</dbReference>
<dbReference type="Proteomes" id="UP000265509">
    <property type="component" value="Unassembled WGS sequence"/>
</dbReference>
<evidence type="ECO:0000256" key="2">
    <source>
        <dbReference type="RuleBase" id="RU363072"/>
    </source>
</evidence>
<dbReference type="GO" id="GO:0016020">
    <property type="term" value="C:membrane"/>
    <property type="evidence" value="ECO:0007669"/>
    <property type="project" value="InterPro"/>
</dbReference>
<evidence type="ECO:0000256" key="1">
    <source>
        <dbReference type="ARBA" id="ARBA00008769"/>
    </source>
</evidence>
<gene>
    <name evidence="3" type="ORF">DWB85_17010</name>
</gene>
<dbReference type="AlphaFoldDB" id="A0A3L7DT31"/>
<organism evidence="3 4">
    <name type="scientific">Seongchinamella sediminis</name>
    <dbReference type="NCBI Taxonomy" id="2283635"/>
    <lineage>
        <taxon>Bacteria</taxon>
        <taxon>Pseudomonadati</taxon>
        <taxon>Pseudomonadota</taxon>
        <taxon>Gammaproteobacteria</taxon>
        <taxon>Cellvibrionales</taxon>
        <taxon>Halieaceae</taxon>
        <taxon>Seongchinamella</taxon>
    </lineage>
</organism>
<accession>A0A3L7DT31</accession>
<name>A0A3L7DT31_9GAMM</name>
<dbReference type="InterPro" id="IPR038673">
    <property type="entry name" value="OprB_sf"/>
</dbReference>
<comment type="similarity">
    <text evidence="1 2">Belongs to the OprB family.</text>
</comment>
<reference evidence="3 4" key="1">
    <citation type="submission" date="2018-07" db="EMBL/GenBank/DDBJ databases">
        <title>Halioglobus sp. genome submission.</title>
        <authorList>
            <person name="Ye M.-Q."/>
            <person name="Du Z.-J."/>
        </authorList>
    </citation>
    <scope>NUCLEOTIDE SEQUENCE [LARGE SCALE GENOMIC DNA]</scope>
    <source>
        <strain evidence="3 4">U0301</strain>
    </source>
</reference>
<dbReference type="Gene3D" id="2.40.160.180">
    <property type="entry name" value="Carbohydrate-selective porin OprB"/>
    <property type="match status" value="1"/>
</dbReference>